<organism evidence="5 6">
    <name type="scientific">Peribacillus simplex</name>
    <dbReference type="NCBI Taxonomy" id="1478"/>
    <lineage>
        <taxon>Bacteria</taxon>
        <taxon>Bacillati</taxon>
        <taxon>Bacillota</taxon>
        <taxon>Bacilli</taxon>
        <taxon>Bacillales</taxon>
        <taxon>Bacillaceae</taxon>
        <taxon>Peribacillus</taxon>
    </lineage>
</organism>
<dbReference type="RefSeq" id="WP_061141012.1">
    <property type="nucleotide sequence ID" value="NZ_LNNH01000010.1"/>
</dbReference>
<dbReference type="PANTHER" id="PTHR33744:SF1">
    <property type="entry name" value="DNA-BINDING TRANSCRIPTIONAL ACTIVATOR ADER"/>
    <property type="match status" value="1"/>
</dbReference>
<dbReference type="InterPro" id="IPR029016">
    <property type="entry name" value="GAF-like_dom_sf"/>
</dbReference>
<reference evidence="5 6" key="1">
    <citation type="submission" date="2015-11" db="EMBL/GenBank/DDBJ databases">
        <title>Genome Sequence of Bacillus simplex strain VanAntwerpen2.</title>
        <authorList>
            <person name="Couger M.B."/>
        </authorList>
    </citation>
    <scope>NUCLEOTIDE SEQUENCE [LARGE SCALE GENOMIC DNA]</scope>
    <source>
        <strain evidence="5 6">VanAntwerpen02</strain>
    </source>
</reference>
<proteinExistence type="inferred from homology"/>
<dbReference type="Proteomes" id="UP000064189">
    <property type="component" value="Unassembled WGS sequence"/>
</dbReference>
<name>A0A109N233_9BACI</name>
<dbReference type="InterPro" id="IPR041522">
    <property type="entry name" value="CdaR_GGDEF"/>
</dbReference>
<evidence type="ECO:0000313" key="6">
    <source>
        <dbReference type="Proteomes" id="UP000064189"/>
    </source>
</evidence>
<evidence type="ECO:0000256" key="1">
    <source>
        <dbReference type="ARBA" id="ARBA00006754"/>
    </source>
</evidence>
<sequence>MAIRMYEALQLPIMQQTKLMAGKKGLQNWLKWVTIVEVIEDIHRLQDGEFLITTGFGLGENTEKRKVFEKLLSSGKLSGIALYTGFYLKEIPKSFIAIADEFALPLIEIPQDINFSMITKELLVQIVNKQSQTLEYSLRIHKEFTRLVLEGHGFDPITKTLHDILDASIILMAQDEVISSCLKHDFIDIDNLTNLDEKQMDNVKMISQPIIANKHTYGNVLIIKEKRLSEELDSIAIEHATTVYAIEFLRRRAIEETQLRLTSDFLDEILNPIISNNQDMIERGRKLGVDLANPQSILFIYFPSLNEENSDEKYNQLTEMIQHTMGKSKIPYLLRTKSDSVMIMAEAKPGSSSMDLAESLLTSWNSTSLNEPIAIGIGQTAANIHELPKRAAESEQAARFSQVLFKPKSIAHYNDFGVYQLLMEMKESGVDLEEFHQKYLGNLFDSKGVDLITTLEAYLFFNQSIKKTASELYIHRHTLTYRLDQIQKKTGLDLDHYDNGIKLYLAILAYKVLKYM</sequence>
<dbReference type="InterPro" id="IPR012914">
    <property type="entry name" value="PucR_dom"/>
</dbReference>
<evidence type="ECO:0000313" key="5">
    <source>
        <dbReference type="EMBL" id="KWW22013.1"/>
    </source>
</evidence>
<dbReference type="Pfam" id="PF17853">
    <property type="entry name" value="GGDEF_2"/>
    <property type="match status" value="1"/>
</dbReference>
<feature type="domain" description="CdaR GGDEF-like" evidence="4">
    <location>
        <begin position="277"/>
        <end position="399"/>
    </location>
</feature>
<feature type="domain" description="Purine catabolism PurC-like" evidence="2">
    <location>
        <begin position="7"/>
        <end position="126"/>
    </location>
</feature>
<dbReference type="PANTHER" id="PTHR33744">
    <property type="entry name" value="CARBOHYDRATE DIACID REGULATOR"/>
    <property type="match status" value="1"/>
</dbReference>
<feature type="domain" description="PucR C-terminal helix-turn-helix" evidence="3">
    <location>
        <begin position="451"/>
        <end position="509"/>
    </location>
</feature>
<evidence type="ECO:0000259" key="3">
    <source>
        <dbReference type="Pfam" id="PF13556"/>
    </source>
</evidence>
<dbReference type="Gene3D" id="3.30.450.40">
    <property type="match status" value="1"/>
</dbReference>
<comment type="caution">
    <text evidence="5">The sequence shown here is derived from an EMBL/GenBank/DDBJ whole genome shotgun (WGS) entry which is preliminary data.</text>
</comment>
<dbReference type="AlphaFoldDB" id="A0A109N233"/>
<dbReference type="EMBL" id="LNNH01000010">
    <property type="protein sequence ID" value="KWW22013.1"/>
    <property type="molecule type" value="Genomic_DNA"/>
</dbReference>
<dbReference type="Pfam" id="PF13556">
    <property type="entry name" value="HTH_30"/>
    <property type="match status" value="1"/>
</dbReference>
<protein>
    <recommendedName>
        <fullName evidence="7">PucR family transcriptional regulator</fullName>
    </recommendedName>
</protein>
<dbReference type="Pfam" id="PF07905">
    <property type="entry name" value="PucR"/>
    <property type="match status" value="1"/>
</dbReference>
<accession>A0A109N233</accession>
<dbReference type="Gene3D" id="1.10.10.2840">
    <property type="entry name" value="PucR C-terminal helix-turn-helix domain"/>
    <property type="match status" value="1"/>
</dbReference>
<dbReference type="InterPro" id="IPR042070">
    <property type="entry name" value="PucR_C-HTH_sf"/>
</dbReference>
<comment type="similarity">
    <text evidence="1">Belongs to the CdaR family.</text>
</comment>
<evidence type="ECO:0000259" key="4">
    <source>
        <dbReference type="Pfam" id="PF17853"/>
    </source>
</evidence>
<evidence type="ECO:0008006" key="7">
    <source>
        <dbReference type="Google" id="ProtNLM"/>
    </source>
</evidence>
<keyword evidence="6" id="KW-1185">Reference proteome</keyword>
<evidence type="ECO:0000259" key="2">
    <source>
        <dbReference type="Pfam" id="PF07905"/>
    </source>
</evidence>
<gene>
    <name evidence="5" type="ORF">AS888_05925</name>
</gene>
<dbReference type="InterPro" id="IPR025736">
    <property type="entry name" value="PucR_C-HTH_dom"/>
</dbReference>
<dbReference type="InterPro" id="IPR051448">
    <property type="entry name" value="CdaR-like_regulators"/>
</dbReference>